<dbReference type="EC" id="2.7.13.3" evidence="4"/>
<dbReference type="OrthoDB" id="9806130at2"/>
<dbReference type="GO" id="GO:0005524">
    <property type="term" value="F:ATP binding"/>
    <property type="evidence" value="ECO:0007669"/>
    <property type="project" value="UniProtKB-KW"/>
</dbReference>
<evidence type="ECO:0000256" key="6">
    <source>
        <dbReference type="ARBA" id="ARBA00022679"/>
    </source>
</evidence>
<organism evidence="17 18">
    <name type="scientific">Georgenia thermotolerans</name>
    <dbReference type="NCBI Taxonomy" id="527326"/>
    <lineage>
        <taxon>Bacteria</taxon>
        <taxon>Bacillati</taxon>
        <taxon>Actinomycetota</taxon>
        <taxon>Actinomycetes</taxon>
        <taxon>Micrococcales</taxon>
        <taxon>Bogoriellaceae</taxon>
        <taxon>Georgenia</taxon>
    </lineage>
</organism>
<gene>
    <name evidence="17" type="ORF">GB883_17625</name>
</gene>
<keyword evidence="5" id="KW-0597">Phosphoprotein</keyword>
<feature type="domain" description="Histidine kinase" evidence="16">
    <location>
        <begin position="424"/>
        <end position="631"/>
    </location>
</feature>
<dbReference type="PROSITE" id="PS50109">
    <property type="entry name" value="HIS_KIN"/>
    <property type="match status" value="1"/>
</dbReference>
<feature type="transmembrane region" description="Helical" evidence="15">
    <location>
        <begin position="267"/>
        <end position="288"/>
    </location>
</feature>
<keyword evidence="10" id="KW-0067">ATP-binding</keyword>
<comment type="caution">
    <text evidence="17">The sequence shown here is derived from an EMBL/GenBank/DDBJ whole genome shotgun (WGS) entry which is preliminary data.</text>
</comment>
<keyword evidence="13 15" id="KW-0472">Membrane</keyword>
<evidence type="ECO:0000256" key="15">
    <source>
        <dbReference type="SAM" id="Phobius"/>
    </source>
</evidence>
<keyword evidence="8" id="KW-0547">Nucleotide-binding</keyword>
<dbReference type="PRINTS" id="PR00344">
    <property type="entry name" value="BCTRLSENSOR"/>
</dbReference>
<keyword evidence="9" id="KW-0418">Kinase</keyword>
<keyword evidence="7 15" id="KW-0812">Transmembrane</keyword>
<dbReference type="EMBL" id="WHJE01000125">
    <property type="protein sequence ID" value="KAE8762773.1"/>
    <property type="molecule type" value="Genomic_DNA"/>
</dbReference>
<dbReference type="InterPro" id="IPR038318">
    <property type="entry name" value="KdpD_sf"/>
</dbReference>
<evidence type="ECO:0000313" key="18">
    <source>
        <dbReference type="Proteomes" id="UP000451860"/>
    </source>
</evidence>
<keyword evidence="12" id="KW-0902">Two-component regulatory system</keyword>
<feature type="compositionally biased region" description="Gly residues" evidence="14">
    <location>
        <begin position="1"/>
        <end position="13"/>
    </location>
</feature>
<dbReference type="Gene3D" id="1.20.120.620">
    <property type="entry name" value="Backbone structure of the membrane domain of e. Coli histidine kinase receptor kdpd"/>
    <property type="match status" value="1"/>
</dbReference>
<dbReference type="Gene3D" id="3.30.565.10">
    <property type="entry name" value="Histidine kinase-like ATPase, C-terminal domain"/>
    <property type="match status" value="1"/>
</dbReference>
<evidence type="ECO:0000256" key="4">
    <source>
        <dbReference type="ARBA" id="ARBA00012438"/>
    </source>
</evidence>
<evidence type="ECO:0000256" key="5">
    <source>
        <dbReference type="ARBA" id="ARBA00022553"/>
    </source>
</evidence>
<evidence type="ECO:0000313" key="17">
    <source>
        <dbReference type="EMBL" id="KAE8762773.1"/>
    </source>
</evidence>
<dbReference type="SUPFAM" id="SSF55874">
    <property type="entry name" value="ATPase domain of HSP90 chaperone/DNA topoisomerase II/histidine kinase"/>
    <property type="match status" value="1"/>
</dbReference>
<evidence type="ECO:0000256" key="11">
    <source>
        <dbReference type="ARBA" id="ARBA00022989"/>
    </source>
</evidence>
<dbReference type="InterPro" id="IPR036890">
    <property type="entry name" value="HATPase_C_sf"/>
</dbReference>
<feature type="region of interest" description="Disordered" evidence="14">
    <location>
        <begin position="1"/>
        <end position="39"/>
    </location>
</feature>
<proteinExistence type="predicted"/>
<dbReference type="Pfam" id="PF13493">
    <property type="entry name" value="DUF4118"/>
    <property type="match status" value="1"/>
</dbReference>
<dbReference type="InterPro" id="IPR025201">
    <property type="entry name" value="KdpD_TM"/>
</dbReference>
<dbReference type="CDD" id="cd00082">
    <property type="entry name" value="HisKA"/>
    <property type="match status" value="1"/>
</dbReference>
<evidence type="ECO:0000256" key="8">
    <source>
        <dbReference type="ARBA" id="ARBA00022741"/>
    </source>
</evidence>
<dbReference type="SUPFAM" id="SSF47384">
    <property type="entry name" value="Homodimeric domain of signal transducing histidine kinase"/>
    <property type="match status" value="1"/>
</dbReference>
<protein>
    <recommendedName>
        <fullName evidence="4">histidine kinase</fullName>
        <ecNumber evidence="4">2.7.13.3</ecNumber>
    </recommendedName>
</protein>
<dbReference type="SUPFAM" id="SSF52402">
    <property type="entry name" value="Adenine nucleotide alpha hydrolases-like"/>
    <property type="match status" value="1"/>
</dbReference>
<evidence type="ECO:0000256" key="10">
    <source>
        <dbReference type="ARBA" id="ARBA00022840"/>
    </source>
</evidence>
<evidence type="ECO:0000256" key="12">
    <source>
        <dbReference type="ARBA" id="ARBA00023012"/>
    </source>
</evidence>
<dbReference type="GO" id="GO:0000155">
    <property type="term" value="F:phosphorelay sensor kinase activity"/>
    <property type="evidence" value="ECO:0007669"/>
    <property type="project" value="InterPro"/>
</dbReference>
<evidence type="ECO:0000256" key="14">
    <source>
        <dbReference type="SAM" id="MobiDB-lite"/>
    </source>
</evidence>
<dbReference type="InterPro" id="IPR004358">
    <property type="entry name" value="Sig_transdc_His_kin-like_C"/>
</dbReference>
<feature type="transmembrane region" description="Helical" evidence="15">
    <location>
        <begin position="220"/>
        <end position="247"/>
    </location>
</feature>
<dbReference type="InterPro" id="IPR036097">
    <property type="entry name" value="HisK_dim/P_sf"/>
</dbReference>
<dbReference type="GO" id="GO:0005886">
    <property type="term" value="C:plasma membrane"/>
    <property type="evidence" value="ECO:0007669"/>
    <property type="project" value="UniProtKB-SubCell"/>
</dbReference>
<accession>A0A7J5ULK4</accession>
<dbReference type="InterPro" id="IPR052023">
    <property type="entry name" value="Histidine_kinase_KdpD"/>
</dbReference>
<dbReference type="InterPro" id="IPR005467">
    <property type="entry name" value="His_kinase_dom"/>
</dbReference>
<keyword evidence="18" id="KW-1185">Reference proteome</keyword>
<dbReference type="AlphaFoldDB" id="A0A7J5ULK4"/>
<dbReference type="InterPro" id="IPR003661">
    <property type="entry name" value="HisK_dim/P_dom"/>
</dbReference>
<evidence type="ECO:0000256" key="1">
    <source>
        <dbReference type="ARBA" id="ARBA00000085"/>
    </source>
</evidence>
<name>A0A7J5ULK4_9MICO</name>
<comment type="catalytic activity">
    <reaction evidence="1">
        <text>ATP + protein L-histidine = ADP + protein N-phospho-L-histidine.</text>
        <dbReference type="EC" id="2.7.13.3"/>
    </reaction>
</comment>
<evidence type="ECO:0000256" key="9">
    <source>
        <dbReference type="ARBA" id="ARBA00022777"/>
    </source>
</evidence>
<dbReference type="Gene3D" id="1.10.287.130">
    <property type="match status" value="1"/>
</dbReference>
<dbReference type="PANTHER" id="PTHR45569">
    <property type="entry name" value="SENSOR PROTEIN KDPD"/>
    <property type="match status" value="1"/>
</dbReference>
<sequence length="634" mass="64520">MRDGGAPGPGRAVGSGPVTAPGRAVGSGPVTAPGSAPTRDNGVVQARVVVAVAGDPDSVALVRRGAQLAGAPASMQVVHVLAQDGRPGAPAAALATLRREVERLGGSFHTVLGADVVTAVADFATAVGAGVVVVGLPTGRLRQAVAPATGLALARRAAGFDVVLVPLPRHASRRRVGRERPISPARTAAGWLLAVLGPVVLIAALRLVHAGAGLPSEMLLFLALTVAVAIVGGLVPAVVSALLGFLTLNYFFTPPTGQLLVADGANLLALAVFVAVAVAVALVVDLAARRSLQATRAGAEAAALAELARAALGEDAAAALVSRLRETFGLAGVALLETRDGRWLTLAAAGAAVGDPEAADTVLGVDDDRVLALTGRVLARDRRVLEAFAAQAGGVLEHRRLREQAEQARLLEQAEATRTALLAAVSHDLRTPLATIRAALDGLVSHEVRLAPADTDALVATVAAATARLERLIDNLLDLSRLQTGSVRPVLRPTSLDEIVPLATEGFDAVRTDMPDTLPLVRTDPGLLERVIANVVSNAVRHGGGAPVAVTAAPADGRMELRVVDHGPGLSADRKARMFQPFQRLGDTSSDGLGLGLAVAEGLATAVGAQVRAEDTPGGGLTMVLTVPLAREEP</sequence>
<dbReference type="InterPro" id="IPR003594">
    <property type="entry name" value="HATPase_dom"/>
</dbReference>
<keyword evidence="6" id="KW-0808">Transferase</keyword>
<dbReference type="SMART" id="SM00388">
    <property type="entry name" value="HisKA"/>
    <property type="match status" value="1"/>
</dbReference>
<evidence type="ECO:0000256" key="13">
    <source>
        <dbReference type="ARBA" id="ARBA00023136"/>
    </source>
</evidence>
<evidence type="ECO:0000256" key="2">
    <source>
        <dbReference type="ARBA" id="ARBA00004141"/>
    </source>
</evidence>
<dbReference type="Pfam" id="PF02518">
    <property type="entry name" value="HATPase_c"/>
    <property type="match status" value="1"/>
</dbReference>
<dbReference type="Proteomes" id="UP000451860">
    <property type="component" value="Unassembled WGS sequence"/>
</dbReference>
<comment type="subcellular location">
    <subcellularLocation>
        <location evidence="3">Cell membrane</location>
    </subcellularLocation>
    <subcellularLocation>
        <location evidence="2">Membrane</location>
        <topology evidence="2">Multi-pass membrane protein</topology>
    </subcellularLocation>
</comment>
<evidence type="ECO:0000259" key="16">
    <source>
        <dbReference type="PROSITE" id="PS50109"/>
    </source>
</evidence>
<evidence type="ECO:0000256" key="7">
    <source>
        <dbReference type="ARBA" id="ARBA00022692"/>
    </source>
</evidence>
<keyword evidence="11 15" id="KW-1133">Transmembrane helix</keyword>
<dbReference type="PANTHER" id="PTHR45569:SF1">
    <property type="entry name" value="SENSOR PROTEIN KDPD"/>
    <property type="match status" value="1"/>
</dbReference>
<reference evidence="17 18" key="1">
    <citation type="submission" date="2019-10" db="EMBL/GenBank/DDBJ databases">
        <title>Georgenia wutianyii sp. nov. and Georgenia yuyongxinii sp. nov. isolated from plateau pika (Ochotona curzoniae) in the Qinghai-Tibet plateau of China.</title>
        <authorList>
            <person name="Tian Z."/>
        </authorList>
    </citation>
    <scope>NUCLEOTIDE SEQUENCE [LARGE SCALE GENOMIC DNA]</scope>
    <source>
        <strain evidence="17 18">DSM 21501</strain>
    </source>
</reference>
<dbReference type="Pfam" id="PF00512">
    <property type="entry name" value="HisKA"/>
    <property type="match status" value="1"/>
</dbReference>
<evidence type="ECO:0000256" key="3">
    <source>
        <dbReference type="ARBA" id="ARBA00004236"/>
    </source>
</evidence>
<dbReference type="SMART" id="SM00387">
    <property type="entry name" value="HATPase_c"/>
    <property type="match status" value="1"/>
</dbReference>
<feature type="transmembrane region" description="Helical" evidence="15">
    <location>
        <begin position="188"/>
        <end position="208"/>
    </location>
</feature>